<proteinExistence type="predicted"/>
<dbReference type="Gene3D" id="1.20.1250.20">
    <property type="entry name" value="MFS general substrate transporter like domains"/>
    <property type="match status" value="2"/>
</dbReference>
<dbReference type="AlphaFoldDB" id="A0A2P2CKE0"/>
<gene>
    <name evidence="3" type="ORF">NOCA180071</name>
</gene>
<keyword evidence="1" id="KW-0472">Membrane</keyword>
<dbReference type="InterPro" id="IPR020846">
    <property type="entry name" value="MFS_dom"/>
</dbReference>
<dbReference type="PANTHER" id="PTHR23542">
    <property type="match status" value="1"/>
</dbReference>
<sequence>MSPLASYRRLLQLAGPTYVAVAFIGRLPLAMSQLGTLLLVATASGSYGLGGLSAGALAVANAVGAPIAGTLADRIGQRPVVLTQSLLGAAGLAALVAVVRSDATDALVVLTAAATGLALPQVGPLARVRWRPLTRATGAHQRRLVDAAFSYEGAADEASFAIGPALVGLSVAVVSPSGALLLAAVLLAVFGSLFALDPSARLAHDGTRAVATGRLLVPAFVVLAVAQVTIGSLFGATQTGATVLATDLGSPGLAGFVHATLGVGSALAGLATAYVPERIGHERRALVAAWALLAFSVPLLLTDTLLGTTATVLVLGLAVAPYMIAVFSLAERVVPPARVGAAMTMLASATGLGYALGSSLAGRLADTSGATAAFGVTVGATVVAALLMTSQQRRLRTASAGPAPTPAPVAVAVSAGTSPCGSAS</sequence>
<dbReference type="PROSITE" id="PS50850">
    <property type="entry name" value="MFS"/>
    <property type="match status" value="1"/>
</dbReference>
<evidence type="ECO:0000313" key="3">
    <source>
        <dbReference type="EMBL" id="CUR62427.1"/>
    </source>
</evidence>
<feature type="transmembrane region" description="Helical" evidence="1">
    <location>
        <begin position="256"/>
        <end position="275"/>
    </location>
</feature>
<feature type="transmembrane region" description="Helical" evidence="1">
    <location>
        <begin position="47"/>
        <end position="68"/>
    </location>
</feature>
<feature type="transmembrane region" description="Helical" evidence="1">
    <location>
        <begin position="287"/>
        <end position="306"/>
    </location>
</feature>
<name>A0A2P2CKE0_9ZZZZ</name>
<dbReference type="SUPFAM" id="SSF103473">
    <property type="entry name" value="MFS general substrate transporter"/>
    <property type="match status" value="1"/>
</dbReference>
<dbReference type="EMBL" id="CZKB01000028">
    <property type="protein sequence ID" value="CUR62427.1"/>
    <property type="molecule type" value="Genomic_DNA"/>
</dbReference>
<feature type="transmembrane region" description="Helical" evidence="1">
    <location>
        <begin position="312"/>
        <end position="330"/>
    </location>
</feature>
<feature type="domain" description="Major facilitator superfamily (MFS) profile" evidence="2">
    <location>
        <begin position="219"/>
        <end position="424"/>
    </location>
</feature>
<feature type="transmembrane region" description="Helical" evidence="1">
    <location>
        <begin position="106"/>
        <end position="123"/>
    </location>
</feature>
<feature type="transmembrane region" description="Helical" evidence="1">
    <location>
        <begin position="369"/>
        <end position="388"/>
    </location>
</feature>
<organism evidence="3">
    <name type="scientific">metagenome</name>
    <dbReference type="NCBI Taxonomy" id="256318"/>
    <lineage>
        <taxon>unclassified sequences</taxon>
        <taxon>metagenomes</taxon>
    </lineage>
</organism>
<dbReference type="Pfam" id="PF07690">
    <property type="entry name" value="MFS_1"/>
    <property type="match status" value="1"/>
</dbReference>
<feature type="transmembrane region" description="Helical" evidence="1">
    <location>
        <begin position="337"/>
        <end position="357"/>
    </location>
</feature>
<dbReference type="GO" id="GO:0022857">
    <property type="term" value="F:transmembrane transporter activity"/>
    <property type="evidence" value="ECO:0007669"/>
    <property type="project" value="InterPro"/>
</dbReference>
<accession>A0A2P2CKE0</accession>
<keyword evidence="1" id="KW-1133">Transmembrane helix</keyword>
<feature type="transmembrane region" description="Helical" evidence="1">
    <location>
        <begin position="216"/>
        <end position="236"/>
    </location>
</feature>
<dbReference type="InterPro" id="IPR011701">
    <property type="entry name" value="MFS"/>
</dbReference>
<dbReference type="PANTHER" id="PTHR23542:SF1">
    <property type="entry name" value="MAJOR FACILITATOR SUPERFAMILY (MFS) PROFILE DOMAIN-CONTAINING PROTEIN"/>
    <property type="match status" value="1"/>
</dbReference>
<feature type="transmembrane region" description="Helical" evidence="1">
    <location>
        <begin position="20"/>
        <end position="40"/>
    </location>
</feature>
<evidence type="ECO:0000259" key="2">
    <source>
        <dbReference type="PROSITE" id="PS50850"/>
    </source>
</evidence>
<keyword evidence="1" id="KW-0812">Transmembrane</keyword>
<feature type="transmembrane region" description="Helical" evidence="1">
    <location>
        <begin position="178"/>
        <end position="196"/>
    </location>
</feature>
<feature type="transmembrane region" description="Helical" evidence="1">
    <location>
        <begin position="80"/>
        <end position="99"/>
    </location>
</feature>
<dbReference type="InterPro" id="IPR036259">
    <property type="entry name" value="MFS_trans_sf"/>
</dbReference>
<evidence type="ECO:0000256" key="1">
    <source>
        <dbReference type="SAM" id="Phobius"/>
    </source>
</evidence>
<reference evidence="3" key="1">
    <citation type="submission" date="2015-08" db="EMBL/GenBank/DDBJ databases">
        <authorList>
            <person name="Babu N.S."/>
            <person name="Beckwith C.J."/>
            <person name="Beseler K.G."/>
            <person name="Brison A."/>
            <person name="Carone J.V."/>
            <person name="Caskin T.P."/>
            <person name="Diamond M."/>
            <person name="Durham M.E."/>
            <person name="Foxe J.M."/>
            <person name="Go M."/>
            <person name="Henderson B.A."/>
            <person name="Jones I.B."/>
            <person name="McGettigan J.A."/>
            <person name="Micheletti S.J."/>
            <person name="Nasrallah M.E."/>
            <person name="Ortiz D."/>
            <person name="Piller C.R."/>
            <person name="Privatt S.R."/>
            <person name="Schneider S.L."/>
            <person name="Sharp S."/>
            <person name="Smith T.C."/>
            <person name="Stanton J.D."/>
            <person name="Ullery H.E."/>
            <person name="Wilson R.J."/>
            <person name="Serrano M.G."/>
            <person name="Buck G."/>
            <person name="Lee V."/>
            <person name="Wang Y."/>
            <person name="Carvalho R."/>
            <person name="Voegtly L."/>
            <person name="Shi R."/>
            <person name="Duckworth R."/>
            <person name="Johnson A."/>
            <person name="Loviza R."/>
            <person name="Walstead R."/>
            <person name="Shah Z."/>
            <person name="Kiflezghi M."/>
            <person name="Wade K."/>
            <person name="Ball S.L."/>
            <person name="Bradley K.W."/>
            <person name="Asai D.J."/>
            <person name="Bowman C.A."/>
            <person name="Russell D.A."/>
            <person name="Pope W.H."/>
            <person name="Jacobs-Sera D."/>
            <person name="Hendrix R.W."/>
            <person name="Hatfull G.F."/>
        </authorList>
    </citation>
    <scope>NUCLEOTIDE SEQUENCE</scope>
</reference>
<protein>
    <submittedName>
        <fullName evidence="3">Major facilitator family transporter</fullName>
    </submittedName>
</protein>